<dbReference type="STRING" id="1915309.AXG55_11420"/>
<sequence>MLTNNTLSLFRHVFILQILLMCFQIQAVENPSYKVINCHDGDTCKLRSTDNLILKIRLIGIDAPEVSNRKNKDNQQYGKESTDYLNNLIKNKTVQLKNYASDAYGRNLSEIFLNKENINLKMIENGMAEVYKGKKEKEFNIDFYIEAEKKAQKNKLGIWSLKNYQSPKDYRNSHKN</sequence>
<gene>
    <name evidence="5" type="ORF">AXG55_11420</name>
</gene>
<dbReference type="AlphaFoldDB" id="A0A1L4D2P9"/>
<feature type="domain" description="TNase-like" evidence="4">
    <location>
        <begin position="29"/>
        <end position="161"/>
    </location>
</feature>
<evidence type="ECO:0000256" key="1">
    <source>
        <dbReference type="ARBA" id="ARBA00022722"/>
    </source>
</evidence>
<dbReference type="GO" id="GO:0004519">
    <property type="term" value="F:endonuclease activity"/>
    <property type="evidence" value="ECO:0007669"/>
    <property type="project" value="UniProtKB-KW"/>
</dbReference>
<dbReference type="RefSeq" id="WP_148698235.1">
    <property type="nucleotide sequence ID" value="NZ_CP017834.1"/>
</dbReference>
<proteinExistence type="predicted"/>
<evidence type="ECO:0000313" key="5">
    <source>
        <dbReference type="EMBL" id="APJ04485.1"/>
    </source>
</evidence>
<keyword evidence="6" id="KW-1185">Reference proteome</keyword>
<dbReference type="Proteomes" id="UP000184731">
    <property type="component" value="Chromosome"/>
</dbReference>
<protein>
    <recommendedName>
        <fullName evidence="4">TNase-like domain-containing protein</fullName>
    </recommendedName>
</protein>
<dbReference type="Pfam" id="PF00565">
    <property type="entry name" value="SNase"/>
    <property type="match status" value="1"/>
</dbReference>
<dbReference type="EMBL" id="CP017834">
    <property type="protein sequence ID" value="APJ04485.1"/>
    <property type="molecule type" value="Genomic_DNA"/>
</dbReference>
<dbReference type="OrthoDB" id="9805504at2"/>
<keyword evidence="3" id="KW-0378">Hydrolase</keyword>
<organism evidence="5 6">
    <name type="scientific">Silvanigrella aquatica</name>
    <dbReference type="NCBI Taxonomy" id="1915309"/>
    <lineage>
        <taxon>Bacteria</taxon>
        <taxon>Pseudomonadati</taxon>
        <taxon>Bdellovibrionota</taxon>
        <taxon>Oligoflexia</taxon>
        <taxon>Silvanigrellales</taxon>
        <taxon>Silvanigrellaceae</taxon>
        <taxon>Silvanigrella</taxon>
    </lineage>
</organism>
<dbReference type="PANTHER" id="PTHR12302:SF3">
    <property type="entry name" value="SERINE_THREONINE-PROTEIN KINASE 31"/>
    <property type="match status" value="1"/>
</dbReference>
<evidence type="ECO:0000259" key="4">
    <source>
        <dbReference type="PROSITE" id="PS50830"/>
    </source>
</evidence>
<name>A0A1L4D2P9_9BACT</name>
<dbReference type="InterPro" id="IPR035437">
    <property type="entry name" value="SNase_OB-fold_sf"/>
</dbReference>
<reference evidence="5 6" key="1">
    <citation type="submission" date="2016-10" db="EMBL/GenBank/DDBJ databases">
        <title>Silvanigrella aquatica sp. nov., isolated from a freshwater lake located in the Black Forest, Germany, description of Silvanigrellaceae fam. nov., Silvanigrellales ord. nov., reclassification of the order Bdellovibrionales in the class Oligoflexia, reclassification of the families Bacteriovoracaceae and Halobacteriovoraceae in the new order Bacteriovoracales ord. nov., and reclassification of the family Pseudobacteriovoracaceae in the order Oligoflexiales.</title>
        <authorList>
            <person name="Hahn M.W."/>
            <person name="Schmidt J."/>
            <person name="Koll U."/>
            <person name="Rohde M."/>
            <person name="Verbag S."/>
            <person name="Pitt A."/>
            <person name="Nakai R."/>
            <person name="Naganuma T."/>
            <person name="Lang E."/>
        </authorList>
    </citation>
    <scope>NUCLEOTIDE SEQUENCE [LARGE SCALE GENOMIC DNA]</scope>
    <source>
        <strain evidence="5 6">MWH-Nonnen-W8red</strain>
    </source>
</reference>
<dbReference type="Gene3D" id="2.40.50.90">
    <property type="match status" value="1"/>
</dbReference>
<evidence type="ECO:0000313" key="6">
    <source>
        <dbReference type="Proteomes" id="UP000184731"/>
    </source>
</evidence>
<dbReference type="InterPro" id="IPR016071">
    <property type="entry name" value="Staphylococal_nuclease_OB-fold"/>
</dbReference>
<evidence type="ECO:0000256" key="2">
    <source>
        <dbReference type="ARBA" id="ARBA00022759"/>
    </source>
</evidence>
<evidence type="ECO:0000256" key="3">
    <source>
        <dbReference type="ARBA" id="ARBA00022801"/>
    </source>
</evidence>
<dbReference type="SMART" id="SM00318">
    <property type="entry name" value="SNc"/>
    <property type="match status" value="1"/>
</dbReference>
<dbReference type="PANTHER" id="PTHR12302">
    <property type="entry name" value="EBNA2 BINDING PROTEIN P100"/>
    <property type="match status" value="1"/>
</dbReference>
<accession>A0A1L4D2P9</accession>
<dbReference type="KEGG" id="saqi:AXG55_11420"/>
<dbReference type="SUPFAM" id="SSF50199">
    <property type="entry name" value="Staphylococcal nuclease"/>
    <property type="match status" value="1"/>
</dbReference>
<dbReference type="GO" id="GO:0016787">
    <property type="term" value="F:hydrolase activity"/>
    <property type="evidence" value="ECO:0007669"/>
    <property type="project" value="UniProtKB-KW"/>
</dbReference>
<keyword evidence="1" id="KW-0540">Nuclease</keyword>
<keyword evidence="2" id="KW-0255">Endonuclease</keyword>
<dbReference type="PROSITE" id="PS50830">
    <property type="entry name" value="TNASE_3"/>
    <property type="match status" value="1"/>
</dbReference>